<keyword evidence="3" id="KW-1185">Reference proteome</keyword>
<evidence type="ECO:0000259" key="1">
    <source>
        <dbReference type="Pfam" id="PF18962"/>
    </source>
</evidence>
<dbReference type="InterPro" id="IPR026444">
    <property type="entry name" value="Secre_tail"/>
</dbReference>
<organism evidence="2 3">
    <name type="scientific">Dyadobacter soli</name>
    <dbReference type="NCBI Taxonomy" id="659014"/>
    <lineage>
        <taxon>Bacteria</taxon>
        <taxon>Pseudomonadati</taxon>
        <taxon>Bacteroidota</taxon>
        <taxon>Cytophagia</taxon>
        <taxon>Cytophagales</taxon>
        <taxon>Spirosomataceae</taxon>
        <taxon>Dyadobacter</taxon>
    </lineage>
</organism>
<feature type="domain" description="Secretion system C-terminal sorting" evidence="1">
    <location>
        <begin position="38"/>
        <end position="106"/>
    </location>
</feature>
<sequence length="110" mass="12249">MRTGWQYYRLKMVDADGSYAYSAIRSIRMDGAFVITAYPNPVADHLFITTNSKGSRVRLLDLSGRVLSDSHNNTAEPMLQVNMKGYLSGPYLIEAKSSDGTSQVIKVIKQ</sequence>
<protein>
    <submittedName>
        <fullName evidence="2">Por secretion system C-terminal sorting domain-containing protein</fullName>
    </submittedName>
</protein>
<dbReference type="Proteomes" id="UP000198748">
    <property type="component" value="Unassembled WGS sequence"/>
</dbReference>
<dbReference type="AlphaFoldDB" id="A0A1G8CVD2"/>
<proteinExistence type="predicted"/>
<dbReference type="OrthoDB" id="862563at2"/>
<accession>A0A1G8CVD2</accession>
<dbReference type="NCBIfam" id="TIGR04183">
    <property type="entry name" value="Por_Secre_tail"/>
    <property type="match status" value="1"/>
</dbReference>
<name>A0A1G8CVD2_9BACT</name>
<evidence type="ECO:0000313" key="3">
    <source>
        <dbReference type="Proteomes" id="UP000198748"/>
    </source>
</evidence>
<gene>
    <name evidence="2" type="ORF">SAMN04487996_14013</name>
</gene>
<dbReference type="Pfam" id="PF18962">
    <property type="entry name" value="Por_Secre_tail"/>
    <property type="match status" value="1"/>
</dbReference>
<evidence type="ECO:0000313" key="2">
    <source>
        <dbReference type="EMBL" id="SDH49254.1"/>
    </source>
</evidence>
<dbReference type="RefSeq" id="WP_090157866.1">
    <property type="nucleotide sequence ID" value="NZ_FNAN01000040.1"/>
</dbReference>
<reference evidence="3" key="1">
    <citation type="submission" date="2016-10" db="EMBL/GenBank/DDBJ databases">
        <authorList>
            <person name="Varghese N."/>
            <person name="Submissions S."/>
        </authorList>
    </citation>
    <scope>NUCLEOTIDE SEQUENCE [LARGE SCALE GENOMIC DNA]</scope>
    <source>
        <strain evidence="3">DSM 25329</strain>
    </source>
</reference>
<dbReference type="EMBL" id="FNAN01000040">
    <property type="protein sequence ID" value="SDH49254.1"/>
    <property type="molecule type" value="Genomic_DNA"/>
</dbReference>
<dbReference type="STRING" id="659014.SAMN04487996_14013"/>